<dbReference type="PANTHER" id="PTHR30486">
    <property type="entry name" value="TWITCHING MOTILITY PROTEIN PILT"/>
    <property type="match status" value="1"/>
</dbReference>
<dbReference type="PANTHER" id="PTHR30486:SF6">
    <property type="entry name" value="TYPE IV PILUS RETRACTATION ATPASE PILT"/>
    <property type="match status" value="1"/>
</dbReference>
<feature type="compositionally biased region" description="Low complexity" evidence="2">
    <location>
        <begin position="419"/>
        <end position="431"/>
    </location>
</feature>
<dbReference type="InterPro" id="IPR001482">
    <property type="entry name" value="T2SS/T4SS_dom"/>
</dbReference>
<feature type="region of interest" description="Disordered" evidence="2">
    <location>
        <begin position="383"/>
        <end position="431"/>
    </location>
</feature>
<dbReference type="EMBL" id="JAASRO010000001">
    <property type="protein sequence ID" value="NIK54892.1"/>
    <property type="molecule type" value="Genomic_DNA"/>
</dbReference>
<comment type="caution">
    <text evidence="4">The sequence shown here is derived from an EMBL/GenBank/DDBJ whole genome shotgun (WGS) entry which is preliminary data.</text>
</comment>
<dbReference type="Gene3D" id="3.40.50.300">
    <property type="entry name" value="P-loop containing nucleotide triphosphate hydrolases"/>
    <property type="match status" value="1"/>
</dbReference>
<evidence type="ECO:0000259" key="3">
    <source>
        <dbReference type="Pfam" id="PF00437"/>
    </source>
</evidence>
<dbReference type="RefSeq" id="WP_167203637.1">
    <property type="nucleotide sequence ID" value="NZ_JAASRO010000001.1"/>
</dbReference>
<dbReference type="Pfam" id="PF00437">
    <property type="entry name" value="T2SSE"/>
    <property type="match status" value="1"/>
</dbReference>
<keyword evidence="5" id="KW-1185">Reference proteome</keyword>
<dbReference type="Gene3D" id="3.30.450.380">
    <property type="match status" value="1"/>
</dbReference>
<dbReference type="SUPFAM" id="SSF52540">
    <property type="entry name" value="P-loop containing nucleoside triphosphate hydrolases"/>
    <property type="match status" value="1"/>
</dbReference>
<organism evidence="4 5">
    <name type="scientific">Kribbella shirazensis</name>
    <dbReference type="NCBI Taxonomy" id="1105143"/>
    <lineage>
        <taxon>Bacteria</taxon>
        <taxon>Bacillati</taxon>
        <taxon>Actinomycetota</taxon>
        <taxon>Actinomycetes</taxon>
        <taxon>Propionibacteriales</taxon>
        <taxon>Kribbellaceae</taxon>
        <taxon>Kribbella</taxon>
    </lineage>
</organism>
<evidence type="ECO:0000313" key="5">
    <source>
        <dbReference type="Proteomes" id="UP000555407"/>
    </source>
</evidence>
<reference evidence="4 5" key="1">
    <citation type="submission" date="2020-03" db="EMBL/GenBank/DDBJ databases">
        <title>Sequencing the genomes of 1000 actinobacteria strains.</title>
        <authorList>
            <person name="Klenk H.-P."/>
        </authorList>
    </citation>
    <scope>NUCLEOTIDE SEQUENCE [LARGE SCALE GENOMIC DNA]</scope>
    <source>
        <strain evidence="4 5">DSM 45490</strain>
    </source>
</reference>
<protein>
    <submittedName>
        <fullName evidence="4">Pilus assembly protein CpaF</fullName>
    </submittedName>
</protein>
<accession>A0A7X5V6K2</accession>
<dbReference type="CDD" id="cd01130">
    <property type="entry name" value="VirB11-like_ATPase"/>
    <property type="match status" value="1"/>
</dbReference>
<gene>
    <name evidence="4" type="ORF">BJY22_000609</name>
</gene>
<comment type="similarity">
    <text evidence="1">Belongs to the GSP E family.</text>
</comment>
<dbReference type="InterPro" id="IPR027417">
    <property type="entry name" value="P-loop_NTPase"/>
</dbReference>
<dbReference type="Proteomes" id="UP000555407">
    <property type="component" value="Unassembled WGS sequence"/>
</dbReference>
<name>A0A7X5V6K2_9ACTN</name>
<proteinExistence type="inferred from homology"/>
<evidence type="ECO:0000256" key="1">
    <source>
        <dbReference type="ARBA" id="ARBA00006611"/>
    </source>
</evidence>
<sequence>MTTTAVPPDLLDRVRGTLALTGAEPTPAHVAAALRADGTVCGDAMVLAVVTALRREALGAGPLDSLLAEPGVTDILVNGPDEVYIDRGRGLEFVAIRTGDEQAIRRLATRLAAAAGRRLDDSTPYVDVRLSDGTRFHAVLAPIAAPGTCLSLRVPSRKVFTLDDLIAAGSLPEAGAAIMHDLLDSRVAFLISGGTGTGKTTLLNSLLSMTNPAERLVLVEDANELRPDHPHVVRLEARPPNVEGAGEISLRDLVRQALRMRPDRLVVGEVRGAEVVDLLTALNTGHEGGCGTIHANSASDIPARLEALGALAGLSPTAIHSQAASALHAVIHLTRTPTGHRRIAEIHTLTKPPNGPLTTHPAVTFHPNNTLTVHPPAHRFTTIPPTPNSPAPIGTVPPTTQPTPAQPPGVNAPAPHLVSPATTPSPTAGAA</sequence>
<dbReference type="InterPro" id="IPR050921">
    <property type="entry name" value="T4SS_GSP_E_ATPase"/>
</dbReference>
<dbReference type="AlphaFoldDB" id="A0A7X5V6K2"/>
<evidence type="ECO:0000256" key="2">
    <source>
        <dbReference type="SAM" id="MobiDB-lite"/>
    </source>
</evidence>
<dbReference type="NCBIfam" id="TIGR03819">
    <property type="entry name" value="heli_sec_ATPase"/>
    <property type="match status" value="1"/>
</dbReference>
<dbReference type="InterPro" id="IPR022399">
    <property type="entry name" value="TadA-like_ATPase"/>
</dbReference>
<feature type="domain" description="Bacterial type II secretion system protein E" evidence="3">
    <location>
        <begin position="58"/>
        <end position="336"/>
    </location>
</feature>
<dbReference type="GO" id="GO:0016887">
    <property type="term" value="F:ATP hydrolysis activity"/>
    <property type="evidence" value="ECO:0007669"/>
    <property type="project" value="InterPro"/>
</dbReference>
<evidence type="ECO:0000313" key="4">
    <source>
        <dbReference type="EMBL" id="NIK54892.1"/>
    </source>
</evidence>